<reference evidence="1 2" key="1">
    <citation type="submission" date="2018-12" db="EMBL/GenBank/DDBJ databases">
        <authorList>
            <consortium name="Pathogen Informatics"/>
        </authorList>
    </citation>
    <scope>NUCLEOTIDE SEQUENCE [LARGE SCALE GENOMIC DNA]</scope>
    <source>
        <strain evidence="1 2">NCTC11636</strain>
    </source>
</reference>
<dbReference type="EMBL" id="LR134350">
    <property type="protein sequence ID" value="VEG29006.1"/>
    <property type="molecule type" value="Genomic_DNA"/>
</dbReference>
<name>A0A3S4RBK6_9ACTO</name>
<dbReference type="AlphaFoldDB" id="A0A3S4RBK6"/>
<dbReference type="KEGG" id="ahw:NCTC11636_01831"/>
<gene>
    <name evidence="1" type="ORF">NCTC11636_01831</name>
</gene>
<evidence type="ECO:0000313" key="2">
    <source>
        <dbReference type="Proteomes" id="UP000266895"/>
    </source>
</evidence>
<protein>
    <submittedName>
        <fullName evidence="1">Uncharacterized protein</fullName>
    </submittedName>
</protein>
<evidence type="ECO:0000313" key="1">
    <source>
        <dbReference type="EMBL" id="VEG29006.1"/>
    </source>
</evidence>
<dbReference type="Proteomes" id="UP000266895">
    <property type="component" value="Chromosome"/>
</dbReference>
<organism evidence="1 2">
    <name type="scientific">Actinomyces howellii</name>
    <dbReference type="NCBI Taxonomy" id="52771"/>
    <lineage>
        <taxon>Bacteria</taxon>
        <taxon>Bacillati</taxon>
        <taxon>Actinomycetota</taxon>
        <taxon>Actinomycetes</taxon>
        <taxon>Actinomycetales</taxon>
        <taxon>Actinomycetaceae</taxon>
        <taxon>Actinomyces</taxon>
    </lineage>
</organism>
<proteinExistence type="predicted"/>
<accession>A0A3S4RBK6</accession>
<sequence>MRKAQYAGRQPGQYLEGQVRTSIEDVFVYDGALPETAEVIVCSDRGDMRDYDASGQDVTTPGVQGSFEYSLSLESTGDRWRVSGETILSRNQCSA</sequence>
<keyword evidence="2" id="KW-1185">Reference proteome</keyword>